<dbReference type="Proteomes" id="UP000193642">
    <property type="component" value="Unassembled WGS sequence"/>
</dbReference>
<evidence type="ECO:0000313" key="2">
    <source>
        <dbReference type="EMBL" id="ORY49612.1"/>
    </source>
</evidence>
<dbReference type="EMBL" id="MCGO01000009">
    <property type="protein sequence ID" value="ORY49612.1"/>
    <property type="molecule type" value="Genomic_DNA"/>
</dbReference>
<dbReference type="OrthoDB" id="2120024at2759"/>
<keyword evidence="3" id="KW-1185">Reference proteome</keyword>
<proteinExistence type="predicted"/>
<protein>
    <submittedName>
        <fullName evidence="2">Uncharacterized protein</fullName>
    </submittedName>
</protein>
<sequence length="101" mass="11408">MSAPAFAHHPHANTFTYRYGKPLIAMVLYSSLAMVSLHYVYARLDFEEQRIRVRDRMAALQTELAHWKAVKEKGEAQGRVPEAGGGMSKSQVSILGRWLGY</sequence>
<accession>A0A1Y2CRJ0</accession>
<evidence type="ECO:0000256" key="1">
    <source>
        <dbReference type="SAM" id="Phobius"/>
    </source>
</evidence>
<keyword evidence="1" id="KW-1133">Transmembrane helix</keyword>
<evidence type="ECO:0000313" key="3">
    <source>
        <dbReference type="Proteomes" id="UP000193642"/>
    </source>
</evidence>
<keyword evidence="1" id="KW-0472">Membrane</keyword>
<dbReference type="AlphaFoldDB" id="A0A1Y2CRJ0"/>
<comment type="caution">
    <text evidence="2">The sequence shown here is derived from an EMBL/GenBank/DDBJ whole genome shotgun (WGS) entry which is preliminary data.</text>
</comment>
<reference evidence="2 3" key="1">
    <citation type="submission" date="2016-07" db="EMBL/GenBank/DDBJ databases">
        <title>Pervasive Adenine N6-methylation of Active Genes in Fungi.</title>
        <authorList>
            <consortium name="DOE Joint Genome Institute"/>
            <person name="Mondo S.J."/>
            <person name="Dannebaum R.O."/>
            <person name="Kuo R.C."/>
            <person name="Labutti K."/>
            <person name="Haridas S."/>
            <person name="Kuo A."/>
            <person name="Salamov A."/>
            <person name="Ahrendt S.R."/>
            <person name="Lipzen A."/>
            <person name="Sullivan W."/>
            <person name="Andreopoulos W.B."/>
            <person name="Clum A."/>
            <person name="Lindquist E."/>
            <person name="Daum C."/>
            <person name="Ramamoorthy G.K."/>
            <person name="Gryganskyi A."/>
            <person name="Culley D."/>
            <person name="Magnuson J.K."/>
            <person name="James T.Y."/>
            <person name="O'Malley M.A."/>
            <person name="Stajich J.E."/>
            <person name="Spatafora J.W."/>
            <person name="Visel A."/>
            <person name="Grigoriev I.V."/>
        </authorList>
    </citation>
    <scope>NUCLEOTIDE SEQUENCE [LARGE SCALE GENOMIC DNA]</scope>
    <source>
        <strain evidence="2 3">JEL800</strain>
    </source>
</reference>
<organism evidence="2 3">
    <name type="scientific">Rhizoclosmatium globosum</name>
    <dbReference type="NCBI Taxonomy" id="329046"/>
    <lineage>
        <taxon>Eukaryota</taxon>
        <taxon>Fungi</taxon>
        <taxon>Fungi incertae sedis</taxon>
        <taxon>Chytridiomycota</taxon>
        <taxon>Chytridiomycota incertae sedis</taxon>
        <taxon>Chytridiomycetes</taxon>
        <taxon>Chytridiales</taxon>
        <taxon>Chytriomycetaceae</taxon>
        <taxon>Rhizoclosmatium</taxon>
    </lineage>
</organism>
<feature type="transmembrane region" description="Helical" evidence="1">
    <location>
        <begin position="23"/>
        <end position="42"/>
    </location>
</feature>
<keyword evidence="1" id="KW-0812">Transmembrane</keyword>
<gene>
    <name evidence="2" type="ORF">BCR33DRAFT_713935</name>
</gene>
<name>A0A1Y2CRJ0_9FUNG</name>